<dbReference type="AlphaFoldDB" id="A0A679HKH5"/>
<dbReference type="Pfam" id="PF00583">
    <property type="entry name" value="Acetyltransf_1"/>
    <property type="match status" value="1"/>
</dbReference>
<evidence type="ECO:0000259" key="2">
    <source>
        <dbReference type="Pfam" id="PF14268"/>
    </source>
</evidence>
<accession>A0A679HKH5</accession>
<dbReference type="CDD" id="cd04301">
    <property type="entry name" value="NAT_SF"/>
    <property type="match status" value="1"/>
</dbReference>
<evidence type="ECO:0000313" key="3">
    <source>
        <dbReference type="EMBL" id="BCA49342.1"/>
    </source>
</evidence>
<dbReference type="EMBL" id="AP022660">
    <property type="protein sequence ID" value="BCA49342.1"/>
    <property type="molecule type" value="Genomic_DNA"/>
</dbReference>
<keyword evidence="3" id="KW-0808">Transferase</keyword>
<reference evidence="3 4" key="1">
    <citation type="submission" date="2020-02" db="EMBL/GenBank/DDBJ databases">
        <title>Whole-genome sequencing and comparative analysis of the genomes of Bacteroides thetaiotaomicron and Escherichia coli isolated from a healthy resident in Vietnam.</title>
        <authorList>
            <person name="Mohsin M."/>
            <person name="Tanaka K."/>
            <person name="Kawahara R."/>
            <person name="Kondo S."/>
            <person name="Noguchi H."/>
            <person name="Motooka D."/>
            <person name="Nakamura S."/>
            <person name="Khong D.T."/>
            <person name="Nguyen T.N."/>
            <person name="Tran H.T."/>
            <person name="Yamamoto Y."/>
        </authorList>
    </citation>
    <scope>NUCLEOTIDE SEQUENCE [LARGE SCALE GENOMIC DNA]</scope>
    <source>
        <strain evidence="3 4">F9-2</strain>
    </source>
</reference>
<name>A0A679HKH5_BACT4</name>
<gene>
    <name evidence="3" type="ORF">BatF92_12840</name>
</gene>
<protein>
    <submittedName>
        <fullName evidence="3">GNAT family acetyltransferase</fullName>
    </submittedName>
</protein>
<proteinExistence type="predicted"/>
<evidence type="ECO:0000313" key="4">
    <source>
        <dbReference type="Proteomes" id="UP000500882"/>
    </source>
</evidence>
<dbReference type="SUPFAM" id="SSF55729">
    <property type="entry name" value="Acyl-CoA N-acyltransferases (Nat)"/>
    <property type="match status" value="1"/>
</dbReference>
<feature type="domain" description="YoaP-like" evidence="2">
    <location>
        <begin position="219"/>
        <end position="264"/>
    </location>
</feature>
<dbReference type="Pfam" id="PF14268">
    <property type="entry name" value="YoaP"/>
    <property type="match status" value="1"/>
</dbReference>
<evidence type="ECO:0000259" key="1">
    <source>
        <dbReference type="Pfam" id="PF00583"/>
    </source>
</evidence>
<dbReference type="Gene3D" id="3.40.630.30">
    <property type="match status" value="1"/>
</dbReference>
<dbReference type="InterPro" id="IPR025685">
    <property type="entry name" value="YoaP-like_dom"/>
</dbReference>
<sequence length="268" mass="30331">MDNRNLYTNKQNIMEAKYITLTKENIEKEHICCAFSDKKCKDSYELKKTWLKNEFENGYVFRRLDERAKVFIEYGPAEKAWVPVNAPNYLMINCFWVSGKYKGCGHGKALLQSAVEDAKAQGRDGLVTVVGTSKFHFMGDAKWLLRQGFETIEKLPYGFSLLALKINPAAPDPSFNGTVSSGECEEKEGVVVYYTHRCPFAEFHVRNSLVSVTENKGIPLKIVRLETMAQAQNAPTPATIFSLFYKGKFVTTDLSACMEQRFDKALGL</sequence>
<dbReference type="Proteomes" id="UP000500882">
    <property type="component" value="Chromosome"/>
</dbReference>
<dbReference type="InterPro" id="IPR016181">
    <property type="entry name" value="Acyl_CoA_acyltransferase"/>
</dbReference>
<dbReference type="GO" id="GO:0016747">
    <property type="term" value="F:acyltransferase activity, transferring groups other than amino-acyl groups"/>
    <property type="evidence" value="ECO:0007669"/>
    <property type="project" value="InterPro"/>
</dbReference>
<feature type="domain" description="N-acetyltransferase" evidence="1">
    <location>
        <begin position="37"/>
        <end position="123"/>
    </location>
</feature>
<organism evidence="3 4">
    <name type="scientific">Bacteroides thetaiotaomicron</name>
    <dbReference type="NCBI Taxonomy" id="818"/>
    <lineage>
        <taxon>Bacteria</taxon>
        <taxon>Pseudomonadati</taxon>
        <taxon>Bacteroidota</taxon>
        <taxon>Bacteroidia</taxon>
        <taxon>Bacteroidales</taxon>
        <taxon>Bacteroidaceae</taxon>
        <taxon>Bacteroides</taxon>
    </lineage>
</organism>
<dbReference type="InterPro" id="IPR000182">
    <property type="entry name" value="GNAT_dom"/>
</dbReference>